<name>A0A7S4CRR1_9EUGL</name>
<feature type="region of interest" description="Disordered" evidence="1">
    <location>
        <begin position="103"/>
        <end position="149"/>
    </location>
</feature>
<dbReference type="AlphaFoldDB" id="A0A7S4CRR1"/>
<dbReference type="InterPro" id="IPR036339">
    <property type="entry name" value="PUB-like_dom_sf"/>
</dbReference>
<dbReference type="GO" id="GO:0005737">
    <property type="term" value="C:cytoplasm"/>
    <property type="evidence" value="ECO:0007669"/>
    <property type="project" value="TreeGrafter"/>
</dbReference>
<organism evidence="3">
    <name type="scientific">Eutreptiella gymnastica</name>
    <dbReference type="NCBI Taxonomy" id="73025"/>
    <lineage>
        <taxon>Eukaryota</taxon>
        <taxon>Discoba</taxon>
        <taxon>Euglenozoa</taxon>
        <taxon>Euglenida</taxon>
        <taxon>Spirocuta</taxon>
        <taxon>Euglenophyceae</taxon>
        <taxon>Eutreptiales</taxon>
        <taxon>Eutreptiaceae</taxon>
        <taxon>Eutreptiella</taxon>
    </lineage>
</organism>
<dbReference type="Pfam" id="PF09409">
    <property type="entry name" value="PUB"/>
    <property type="match status" value="1"/>
</dbReference>
<dbReference type="CDD" id="cd09212">
    <property type="entry name" value="PUB"/>
    <property type="match status" value="1"/>
</dbReference>
<proteinExistence type="predicted"/>
<dbReference type="SUPFAM" id="SSF143503">
    <property type="entry name" value="PUG domain-like"/>
    <property type="match status" value="1"/>
</dbReference>
<gene>
    <name evidence="3" type="ORF">EGYM00163_LOCUS15652</name>
</gene>
<evidence type="ECO:0000259" key="2">
    <source>
        <dbReference type="Pfam" id="PF09409"/>
    </source>
</evidence>
<evidence type="ECO:0000313" key="3">
    <source>
        <dbReference type="EMBL" id="CAE0804528.1"/>
    </source>
</evidence>
<feature type="domain" description="PUB" evidence="2">
    <location>
        <begin position="214"/>
        <end position="286"/>
    </location>
</feature>
<dbReference type="PANTHER" id="PTHR23153:SF38">
    <property type="entry name" value="UBX DOMAIN-CONTAINING PROTEIN 6"/>
    <property type="match status" value="1"/>
</dbReference>
<dbReference type="EMBL" id="HBJA01045151">
    <property type="protein sequence ID" value="CAE0804528.1"/>
    <property type="molecule type" value="Transcribed_RNA"/>
</dbReference>
<reference evidence="3" key="1">
    <citation type="submission" date="2021-01" db="EMBL/GenBank/DDBJ databases">
        <authorList>
            <person name="Corre E."/>
            <person name="Pelletier E."/>
            <person name="Niang G."/>
            <person name="Scheremetjew M."/>
            <person name="Finn R."/>
            <person name="Kale V."/>
            <person name="Holt S."/>
            <person name="Cochrane G."/>
            <person name="Meng A."/>
            <person name="Brown T."/>
            <person name="Cohen L."/>
        </authorList>
    </citation>
    <scope>NUCLEOTIDE SEQUENCE</scope>
    <source>
        <strain evidence="3">CCMP1594</strain>
    </source>
</reference>
<sequence length="331" mass="38772">MSEFKRAQAELDKMSAFLEQVEANALTDIEARKHGIVGVLQSIEDWQPKVDKFKKKAMEKDKDKQVYGEAMVTKVLAFVAQWEALLPKIEEWAERIDEEFAPYQSEKEAQLEAERQRKEQRERERQEREERQRREAEEAAKKAAEEAARKQAERLEELRLEKEKAERAARLEREREEERRNDLSTYLAQNTASQVLLDSVRMLQSAMGPNKSLFETTLKAVHGVISNVVSYPDEEQFKTIRKSNPRFHSDVGQHPGAIGCLFAVGFRERYEENETLLVLQEPNVMEEYEEWKEWMDQAALIKKRLDSVLEAISREKYTHRPVDLLYVLGQE</sequence>
<evidence type="ECO:0000256" key="1">
    <source>
        <dbReference type="SAM" id="MobiDB-lite"/>
    </source>
</evidence>
<protein>
    <recommendedName>
        <fullName evidence="2">PUB domain-containing protein</fullName>
    </recommendedName>
</protein>
<dbReference type="InterPro" id="IPR018997">
    <property type="entry name" value="PUB_domain"/>
</dbReference>
<dbReference type="PANTHER" id="PTHR23153">
    <property type="entry name" value="UBX-RELATED"/>
    <property type="match status" value="1"/>
</dbReference>
<dbReference type="SMART" id="SM00580">
    <property type="entry name" value="PUG"/>
    <property type="match status" value="1"/>
</dbReference>
<feature type="compositionally biased region" description="Basic and acidic residues" evidence="1">
    <location>
        <begin position="105"/>
        <end position="149"/>
    </location>
</feature>
<accession>A0A7S4CRR1</accession>
<dbReference type="Gene3D" id="1.20.58.2190">
    <property type="match status" value="1"/>
</dbReference>